<protein>
    <submittedName>
        <fullName evidence="4">Acetyltransferase (GNAT) family protein</fullName>
    </submittedName>
</protein>
<dbReference type="Gene3D" id="3.40.630.30">
    <property type="match status" value="1"/>
</dbReference>
<proteinExistence type="predicted"/>
<keyword evidence="2" id="KW-0012">Acyltransferase</keyword>
<organism evidence="4">
    <name type="scientific">Pseudomonas putida</name>
    <name type="common">Arthrobacter siderocapsulatus</name>
    <dbReference type="NCBI Taxonomy" id="303"/>
    <lineage>
        <taxon>Bacteria</taxon>
        <taxon>Pseudomonadati</taxon>
        <taxon>Pseudomonadota</taxon>
        <taxon>Gammaproteobacteria</taxon>
        <taxon>Pseudomonadales</taxon>
        <taxon>Pseudomonadaceae</taxon>
        <taxon>Pseudomonas</taxon>
    </lineage>
</organism>
<evidence type="ECO:0000256" key="2">
    <source>
        <dbReference type="ARBA" id="ARBA00023315"/>
    </source>
</evidence>
<evidence type="ECO:0000259" key="3">
    <source>
        <dbReference type="PROSITE" id="PS51186"/>
    </source>
</evidence>
<dbReference type="RefSeq" id="WP_070091495.1">
    <property type="nucleotide sequence ID" value="NZ_CP016634.1"/>
</dbReference>
<dbReference type="InterPro" id="IPR000182">
    <property type="entry name" value="GNAT_dom"/>
</dbReference>
<dbReference type="PROSITE" id="PS51186">
    <property type="entry name" value="GNAT"/>
    <property type="match status" value="1"/>
</dbReference>
<dbReference type="PANTHER" id="PTHR43420">
    <property type="entry name" value="ACETYLTRANSFERASE"/>
    <property type="match status" value="1"/>
</dbReference>
<dbReference type="SUPFAM" id="SSF55729">
    <property type="entry name" value="Acyl-CoA N-acyltransferases (Nat)"/>
    <property type="match status" value="1"/>
</dbReference>
<dbReference type="AlphaFoldDB" id="A0A1B2F352"/>
<evidence type="ECO:0000256" key="1">
    <source>
        <dbReference type="ARBA" id="ARBA00022679"/>
    </source>
</evidence>
<dbReference type="InterPro" id="IPR050680">
    <property type="entry name" value="YpeA/RimI_acetyltransf"/>
</dbReference>
<reference evidence="4" key="1">
    <citation type="submission" date="2016-07" db="EMBL/GenBank/DDBJ databases">
        <title>New class B carbapenemase carried by novel plasmid in Pseudomonas putida enviromental strain in eastern Amazonia.</title>
        <authorList>
            <person name="Souza C.O."/>
            <person name="Lima K.V."/>
            <person name="Brasiliense D.M."/>
            <person name="Perez-Chaparro P.J."/>
            <person name="Mamizuka E.M."/>
            <person name="Lima M.O."/>
            <person name="Lima L.N."/>
            <person name="McCulloch J.A."/>
        </authorList>
    </citation>
    <scope>NUCLEOTIDE SEQUENCE [LARGE SCALE GENOMIC DNA]</scope>
    <source>
        <strain evidence="4">IEC33019</strain>
    </source>
</reference>
<accession>A0A1B2F352</accession>
<dbReference type="InterPro" id="IPR016181">
    <property type="entry name" value="Acyl_CoA_acyltransferase"/>
</dbReference>
<keyword evidence="1 4" id="KW-0808">Transferase</keyword>
<sequence length="167" mass="19174">MQTVQLHLRPITDTDQAFLQQLYATTRIDELAAVPWDEAAKVAFLLQQFQAQHSYYQAHYQDADFALICQAEQPIGRLYLFRGPSTFNLIDISLLPPWRGLGIGSAYLREITREADAQGKSIRLFVEPENPARRLYERFGFQQSGRRQLYLQMYRDAGACTAAEARV</sequence>
<dbReference type="CDD" id="cd04301">
    <property type="entry name" value="NAT_SF"/>
    <property type="match status" value="1"/>
</dbReference>
<name>A0A1B2F352_PSEPU</name>
<dbReference type="EMBL" id="CP016634">
    <property type="protein sequence ID" value="ANY86631.1"/>
    <property type="molecule type" value="Genomic_DNA"/>
</dbReference>
<evidence type="ECO:0000313" key="4">
    <source>
        <dbReference type="EMBL" id="ANY86631.1"/>
    </source>
</evidence>
<dbReference type="Pfam" id="PF00583">
    <property type="entry name" value="Acetyltransf_1"/>
    <property type="match status" value="1"/>
</dbReference>
<dbReference type="PANTHER" id="PTHR43420:SF47">
    <property type="entry name" value="N-ACETYLTRANSFERASE DOMAIN-CONTAINING PROTEIN"/>
    <property type="match status" value="1"/>
</dbReference>
<gene>
    <name evidence="4" type="ORF">IEC33019_1060</name>
</gene>
<feature type="domain" description="N-acetyltransferase" evidence="3">
    <location>
        <begin position="6"/>
        <end position="158"/>
    </location>
</feature>
<dbReference type="GO" id="GO:0016747">
    <property type="term" value="F:acyltransferase activity, transferring groups other than amino-acyl groups"/>
    <property type="evidence" value="ECO:0007669"/>
    <property type="project" value="InterPro"/>
</dbReference>